<dbReference type="RefSeq" id="WP_341372745.1">
    <property type="nucleotide sequence ID" value="NZ_JBBUTF010000003.1"/>
</dbReference>
<feature type="region of interest" description="Disordered" evidence="3">
    <location>
        <begin position="497"/>
        <end position="524"/>
    </location>
</feature>
<dbReference type="Gene3D" id="2.20.200.10">
    <property type="entry name" value="Outer membrane efflux proteins (OEP)"/>
    <property type="match status" value="1"/>
</dbReference>
<keyword evidence="5" id="KW-1185">Reference proteome</keyword>
<dbReference type="EMBL" id="JBBUTF010000003">
    <property type="protein sequence ID" value="MEK8024960.1"/>
    <property type="molecule type" value="Genomic_DNA"/>
</dbReference>
<dbReference type="PANTHER" id="PTHR30203:SF32">
    <property type="entry name" value="CATION EFFLUX SYSTEM PROTEIN CUSC"/>
    <property type="match status" value="1"/>
</dbReference>
<comment type="caution">
    <text evidence="4">The sequence shown here is derived from an EMBL/GenBank/DDBJ whole genome shotgun (WGS) entry which is preliminary data.</text>
</comment>
<evidence type="ECO:0000313" key="5">
    <source>
        <dbReference type="Proteomes" id="UP001368500"/>
    </source>
</evidence>
<dbReference type="SUPFAM" id="SSF56954">
    <property type="entry name" value="Outer membrane efflux proteins (OEP)"/>
    <property type="match status" value="1"/>
</dbReference>
<evidence type="ECO:0000313" key="4">
    <source>
        <dbReference type="EMBL" id="MEK8024960.1"/>
    </source>
</evidence>
<dbReference type="Proteomes" id="UP001368500">
    <property type="component" value="Unassembled WGS sequence"/>
</dbReference>
<dbReference type="Gene3D" id="1.20.1600.10">
    <property type="entry name" value="Outer membrane efflux proteins (OEP)"/>
    <property type="match status" value="1"/>
</dbReference>
<proteinExistence type="inferred from homology"/>
<dbReference type="InterPro" id="IPR010131">
    <property type="entry name" value="MdtP/NodT-like"/>
</dbReference>
<organism evidence="4 5">
    <name type="scientific">Pseudaquabacterium rugosum</name>
    <dbReference type="NCBI Taxonomy" id="2984194"/>
    <lineage>
        <taxon>Bacteria</taxon>
        <taxon>Pseudomonadati</taxon>
        <taxon>Pseudomonadota</taxon>
        <taxon>Betaproteobacteria</taxon>
        <taxon>Burkholderiales</taxon>
        <taxon>Sphaerotilaceae</taxon>
        <taxon>Pseudaquabacterium</taxon>
    </lineage>
</organism>
<sequence length="524" mass="54585">MPASVLSSPLSSAAPGHGRLRRARWMIGVLALACVACAGPRQGVPEPARPDEDLQAMRAQLPARWTAAAEGDALEAWAAARGSDDAAVGWAGWDDPLLAQLLSIARQRSADLAVSQALLEAARAERRVAAAVDAGQIELTGGVRRGRPDRDKALHDAASLALQGRWEPDLSGRGAATRAQSEAALEEAGAGHAATAAALAVETAETYVARRGCEALALLERALLRSWQRSAEDQGRLADAGLLADALRARASAAVASAEARVLAVEARCDRLLLPLERLTGLPPDTLGRWLAEQPGRLPVAPAGDAGTLPAGLLAARPDLRQAIARLRQAAARQDLAASARWPRVSLSGLIGVGRHDSALTGSDSGAIWSLGPLQITLPLLDGGAAGARTAAARARYDAARAALLGTLRRALQEVQQAQADLADAGRRLTPLWQAADALGRAHEAARRRESAGLGDRLQTEAARRDALTAQQTLIACQLQRLQAWIALHHALGGAPDPAPTPAPARGNAFRPSLIDPSSPGVPR</sequence>
<reference evidence="4 5" key="1">
    <citation type="submission" date="2024-04" db="EMBL/GenBank/DDBJ databases">
        <title>Novel species of the genus Ideonella isolated from streams.</title>
        <authorList>
            <person name="Lu H."/>
        </authorList>
    </citation>
    <scope>NUCLEOTIDE SEQUENCE [LARGE SCALE GENOMIC DNA]</scope>
    <source>
        <strain evidence="4 5">BYS139W</strain>
    </source>
</reference>
<protein>
    <submittedName>
        <fullName evidence="4">TolC family protein</fullName>
    </submittedName>
</protein>
<evidence type="ECO:0000256" key="2">
    <source>
        <dbReference type="SAM" id="Coils"/>
    </source>
</evidence>
<dbReference type="PANTHER" id="PTHR30203">
    <property type="entry name" value="OUTER MEMBRANE CATION EFFLUX PROTEIN"/>
    <property type="match status" value="1"/>
</dbReference>
<evidence type="ECO:0000256" key="3">
    <source>
        <dbReference type="SAM" id="MobiDB-lite"/>
    </source>
</evidence>
<dbReference type="Pfam" id="PF02321">
    <property type="entry name" value="OEP"/>
    <property type="match status" value="2"/>
</dbReference>
<gene>
    <name evidence="4" type="ORF">AACH11_03145</name>
</gene>
<name>A0ABU9B7C0_9BURK</name>
<keyword evidence="2" id="KW-0175">Coiled coil</keyword>
<evidence type="ECO:0000256" key="1">
    <source>
        <dbReference type="ARBA" id="ARBA00007613"/>
    </source>
</evidence>
<accession>A0ABU9B7C0</accession>
<feature type="coiled-coil region" evidence="2">
    <location>
        <begin position="401"/>
        <end position="428"/>
    </location>
</feature>
<dbReference type="InterPro" id="IPR003423">
    <property type="entry name" value="OMP_efflux"/>
</dbReference>
<comment type="similarity">
    <text evidence="1">Belongs to the outer membrane factor (OMF) (TC 1.B.17) family.</text>
</comment>